<evidence type="ECO:0000256" key="3">
    <source>
        <dbReference type="ARBA" id="ARBA00022475"/>
    </source>
</evidence>
<dbReference type="AlphaFoldDB" id="A0A1M6I154"/>
<evidence type="ECO:0000313" key="11">
    <source>
        <dbReference type="EMBL" id="SHJ28125.1"/>
    </source>
</evidence>
<keyword evidence="3" id="KW-1003">Cell membrane</keyword>
<evidence type="ECO:0000256" key="8">
    <source>
        <dbReference type="ARBA" id="ARBA00022967"/>
    </source>
</evidence>
<feature type="domain" description="ABC transporter" evidence="10">
    <location>
        <begin position="7"/>
        <end position="243"/>
    </location>
</feature>
<keyword evidence="4" id="KW-0762">Sugar transport</keyword>
<dbReference type="InterPro" id="IPR003593">
    <property type="entry name" value="AAA+_ATPase"/>
</dbReference>
<evidence type="ECO:0000256" key="1">
    <source>
        <dbReference type="ARBA" id="ARBA00004202"/>
    </source>
</evidence>
<dbReference type="GO" id="GO:0005524">
    <property type="term" value="F:ATP binding"/>
    <property type="evidence" value="ECO:0007669"/>
    <property type="project" value="UniProtKB-KW"/>
</dbReference>
<sequence length="496" mass="54354">MDGQYVVEMDGISKTFGGIKAVSNMHLQLKRGEIHALIGENGAGKSTLMKILSGAYANDTGTIKIDGQIIKIGSPRMSLELGIAVIYQEFMLVPHLTVAENIFIDKLSDKSGLVNWNRLRAESKKLLVKLGFGDIDPDDRILDLSIAHQQIVEICKALSKNIKVLVLDEPSAVLTFSEIEKLFTLLRELKKQGIAIVYISHRLEELFALCDIITIMKDGCFAGTFNVHEINKTGLIEKMVGRELNTLFPKRKVSIGETMLEVKNLCAGRQVNNVSFCVKKGEIIGFSGLVGAGRTETMRVIFGADKKESGSINYKGKEVNFLSPYDAVKNKMGFLPEDRKQQGVLVALSIRLNTTLTSLAKVSSSGVLNHKKDTNFATKILSNLKAKYSSINDNVNSLSGGNQQKVALAKWLAADCELIILDEPTRGVDVGAKAEIYKAMNDLAEAGVSIIMISSEMEEVINMSDRVYVMRQGSISGELAKSELTEVEIMKLCVGE</sequence>
<dbReference type="CDD" id="cd03216">
    <property type="entry name" value="ABC_Carb_Monos_I"/>
    <property type="match status" value="1"/>
</dbReference>
<keyword evidence="8" id="KW-1278">Translocase</keyword>
<dbReference type="EMBL" id="FQZD01000015">
    <property type="protein sequence ID" value="SHJ28125.1"/>
    <property type="molecule type" value="Genomic_DNA"/>
</dbReference>
<evidence type="ECO:0000259" key="10">
    <source>
        <dbReference type="PROSITE" id="PS50893"/>
    </source>
</evidence>
<reference evidence="11 12" key="1">
    <citation type="submission" date="2016-11" db="EMBL/GenBank/DDBJ databases">
        <authorList>
            <person name="Varghese N."/>
            <person name="Submissions S."/>
        </authorList>
    </citation>
    <scope>NUCLEOTIDE SEQUENCE [LARGE SCALE GENOMIC DNA]</scope>
    <source>
        <strain evidence="11 12">DSM 15287</strain>
    </source>
</reference>
<evidence type="ECO:0000256" key="9">
    <source>
        <dbReference type="ARBA" id="ARBA00023136"/>
    </source>
</evidence>
<evidence type="ECO:0000256" key="7">
    <source>
        <dbReference type="ARBA" id="ARBA00022840"/>
    </source>
</evidence>
<accession>A0A1M6I154</accession>
<evidence type="ECO:0000256" key="5">
    <source>
        <dbReference type="ARBA" id="ARBA00022737"/>
    </source>
</evidence>
<dbReference type="Pfam" id="PF00005">
    <property type="entry name" value="ABC_tran"/>
    <property type="match status" value="2"/>
</dbReference>
<keyword evidence="9" id="KW-0472">Membrane</keyword>
<organism evidence="11 12">
    <name type="scientific">Propionispora hippei DSM 15287</name>
    <dbReference type="NCBI Taxonomy" id="1123003"/>
    <lineage>
        <taxon>Bacteria</taxon>
        <taxon>Bacillati</taxon>
        <taxon>Bacillota</taxon>
        <taxon>Negativicutes</taxon>
        <taxon>Selenomonadales</taxon>
        <taxon>Sporomusaceae</taxon>
        <taxon>Propionispora</taxon>
    </lineage>
</organism>
<feature type="domain" description="ABC transporter" evidence="10">
    <location>
        <begin position="250"/>
        <end position="492"/>
    </location>
</feature>
<dbReference type="PANTHER" id="PTHR43790">
    <property type="entry name" value="CARBOHYDRATE TRANSPORT ATP-BINDING PROTEIN MG119-RELATED"/>
    <property type="match status" value="1"/>
</dbReference>
<name>A0A1M6I154_9FIRM</name>
<dbReference type="GO" id="GO:0005886">
    <property type="term" value="C:plasma membrane"/>
    <property type="evidence" value="ECO:0007669"/>
    <property type="project" value="UniProtKB-SubCell"/>
</dbReference>
<keyword evidence="12" id="KW-1185">Reference proteome</keyword>
<dbReference type="InterPro" id="IPR027417">
    <property type="entry name" value="P-loop_NTPase"/>
</dbReference>
<dbReference type="PROSITE" id="PS50893">
    <property type="entry name" value="ABC_TRANSPORTER_2"/>
    <property type="match status" value="2"/>
</dbReference>
<dbReference type="CDD" id="cd03215">
    <property type="entry name" value="ABC_Carb_Monos_II"/>
    <property type="match status" value="1"/>
</dbReference>
<keyword evidence="7 11" id="KW-0067">ATP-binding</keyword>
<dbReference type="InterPro" id="IPR017871">
    <property type="entry name" value="ABC_transporter-like_CS"/>
</dbReference>
<keyword evidence="6" id="KW-0547">Nucleotide-binding</keyword>
<dbReference type="FunFam" id="3.40.50.300:FF:000127">
    <property type="entry name" value="Ribose import ATP-binding protein RbsA"/>
    <property type="match status" value="1"/>
</dbReference>
<dbReference type="Gene3D" id="3.40.50.300">
    <property type="entry name" value="P-loop containing nucleotide triphosphate hydrolases"/>
    <property type="match status" value="2"/>
</dbReference>
<gene>
    <name evidence="11" type="ORF">SAMN02745170_02162</name>
</gene>
<keyword evidence="2" id="KW-0813">Transport</keyword>
<dbReference type="InterPro" id="IPR003439">
    <property type="entry name" value="ABC_transporter-like_ATP-bd"/>
</dbReference>
<dbReference type="SMART" id="SM00382">
    <property type="entry name" value="AAA"/>
    <property type="match status" value="2"/>
</dbReference>
<dbReference type="Proteomes" id="UP000322917">
    <property type="component" value="Unassembled WGS sequence"/>
</dbReference>
<proteinExistence type="predicted"/>
<dbReference type="InterPro" id="IPR050107">
    <property type="entry name" value="ABC_carbohydrate_import_ATPase"/>
</dbReference>
<evidence type="ECO:0000256" key="6">
    <source>
        <dbReference type="ARBA" id="ARBA00022741"/>
    </source>
</evidence>
<dbReference type="PROSITE" id="PS00211">
    <property type="entry name" value="ABC_TRANSPORTER_1"/>
    <property type="match status" value="1"/>
</dbReference>
<dbReference type="SUPFAM" id="SSF52540">
    <property type="entry name" value="P-loop containing nucleoside triphosphate hydrolases"/>
    <property type="match status" value="2"/>
</dbReference>
<evidence type="ECO:0000256" key="2">
    <source>
        <dbReference type="ARBA" id="ARBA00022448"/>
    </source>
</evidence>
<dbReference type="PANTHER" id="PTHR43790:SF3">
    <property type="entry name" value="D-ALLOSE IMPORT ATP-BINDING PROTEIN ALSA-RELATED"/>
    <property type="match status" value="1"/>
</dbReference>
<evidence type="ECO:0000256" key="4">
    <source>
        <dbReference type="ARBA" id="ARBA00022597"/>
    </source>
</evidence>
<dbReference type="GO" id="GO:0016887">
    <property type="term" value="F:ATP hydrolysis activity"/>
    <property type="evidence" value="ECO:0007669"/>
    <property type="project" value="InterPro"/>
</dbReference>
<keyword evidence="5" id="KW-0677">Repeat</keyword>
<protein>
    <submittedName>
        <fullName evidence="11">Monosaccharide ABC transporter ATP-binding protein, CUT2 family (TC 3.A.1.2.-)</fullName>
    </submittedName>
</protein>
<dbReference type="OrthoDB" id="9771863at2"/>
<comment type="subcellular location">
    <subcellularLocation>
        <location evidence="1">Cell membrane</location>
        <topology evidence="1">Peripheral membrane protein</topology>
    </subcellularLocation>
</comment>
<evidence type="ECO:0000313" key="12">
    <source>
        <dbReference type="Proteomes" id="UP000322917"/>
    </source>
</evidence>